<dbReference type="GO" id="GO:0005634">
    <property type="term" value="C:nucleus"/>
    <property type="evidence" value="ECO:0007669"/>
    <property type="project" value="UniProtKB-SubCell"/>
</dbReference>
<dbReference type="GO" id="GO:0061158">
    <property type="term" value="P:3'-UTR-mediated mRNA destabilization"/>
    <property type="evidence" value="ECO:0007669"/>
    <property type="project" value="UniProtKB-UniRule"/>
</dbReference>
<dbReference type="GO" id="GO:1900153">
    <property type="term" value="P:positive regulation of nuclear-transcribed mRNA catabolic process, deadenylation-dependent decay"/>
    <property type="evidence" value="ECO:0007669"/>
    <property type="project" value="UniProtKB-UniRule"/>
</dbReference>
<keyword evidence="6" id="KW-0687">Ribonucleoprotein</keyword>
<accession>A0A4W5QIM9</accession>
<proteinExistence type="predicted"/>
<dbReference type="InterPro" id="IPR036855">
    <property type="entry name" value="Znf_CCCH_sf"/>
</dbReference>
<reference evidence="10" key="1">
    <citation type="submission" date="2018-06" db="EMBL/GenBank/DDBJ databases">
        <title>Genome assembly of Danube salmon.</title>
        <authorList>
            <person name="Macqueen D.J."/>
            <person name="Gundappa M.K."/>
        </authorList>
    </citation>
    <scope>NUCLEOTIDE SEQUENCE [LARGE SCALE GENOMIC DNA]</scope>
</reference>
<feature type="region of interest" description="Disordered" evidence="7">
    <location>
        <begin position="1"/>
        <end position="26"/>
    </location>
</feature>
<dbReference type="Ensembl" id="ENSHHUT00000078452.1">
    <property type="protein sequence ID" value="ENSHHUP00000075972.1"/>
    <property type="gene ID" value="ENSHHUG00000044479.1"/>
</dbReference>
<dbReference type="GO" id="GO:0008270">
    <property type="term" value="F:zinc ion binding"/>
    <property type="evidence" value="ECO:0007669"/>
    <property type="project" value="UniProtKB-KW"/>
</dbReference>
<dbReference type="GO" id="GO:0035925">
    <property type="term" value="F:mRNA 3'-UTR AU-rich region binding"/>
    <property type="evidence" value="ECO:0007669"/>
    <property type="project" value="UniProtKB-UniRule"/>
</dbReference>
<evidence type="ECO:0000256" key="4">
    <source>
        <dbReference type="ARBA" id="ARBA00022833"/>
    </source>
</evidence>
<name>A0A4W5QIM9_9TELE</name>
<dbReference type="AlphaFoldDB" id="A0A4W5QIM9"/>
<evidence type="ECO:0000313" key="10">
    <source>
        <dbReference type="Proteomes" id="UP000314982"/>
    </source>
</evidence>
<dbReference type="SMART" id="SM00356">
    <property type="entry name" value="ZnF_C3H1"/>
    <property type="match status" value="2"/>
</dbReference>
<keyword evidence="6" id="KW-0539">Nucleus</keyword>
<feature type="domain" description="C3H1-type" evidence="8">
    <location>
        <begin position="210"/>
        <end position="238"/>
    </location>
</feature>
<evidence type="ECO:0000259" key="8">
    <source>
        <dbReference type="PROSITE" id="PS50103"/>
    </source>
</evidence>
<feature type="region of interest" description="Disordered" evidence="7">
    <location>
        <begin position="371"/>
        <end position="401"/>
    </location>
</feature>
<dbReference type="GeneTree" id="ENSGT00940000155076"/>
<dbReference type="InterPro" id="IPR000571">
    <property type="entry name" value="Znf_CCCH"/>
</dbReference>
<keyword evidence="4 5" id="KW-0862">Zinc</keyword>
<dbReference type="STRING" id="62062.ENSHHUP00000075972"/>
<sequence length="416" mass="46633">MGVVSGKIEQETPPASPTNHKKASTALTAQRNRLCLAAESDRLTKTFQRTRIHRRSMSDMIDKIITRNLINLGLDEPFIQQQIQTMAPRLNSSTSFFSPKSSEQLNDDTPWPLDIWSKIAPSKQQVSFRPDRSMSLTESNILSFGKMKTLDEVPPPPGFPPLNNPTPLPSNRYKTELCRSFQENGSCKYGSKCQFAHGEPELRGLYRHPKYKTEACRTFYNFGYCPYGARCHFIHEEKLTPLTQKFHNQALADQNPRQLRQSVSFAGFMGSRSSPPPALHDPLGFTRAPSVSPPPADILSPVFNDTQRNTFQFCQSRPSVGDIHNIPMIVEPQKPSRCVCGHGNTFPNTLNKSYAMEDRTNVYITQPNLQRFSSEDSLSDRDSYTSTGSTSGSESPTFDGAGNKRLTVFARLSLSD</sequence>
<keyword evidence="2 6" id="KW-0677">Repeat</keyword>
<comment type="function">
    <text evidence="6">Zinc-finger RNA-binding protein that destabilizes several cytoplasmic AU-rich element (ARE)-containing mRNA transcripts by promoting their poly(A) tail removal or deadenylation, and hence provide a mechanism for attenuating protein synthesis. Acts as a 3'-untranslated region (UTR) ARE mRNA-binding adapter protein to communicate signaling events to the mRNA decay machinery. Functions by recruiting the CCR4-NOT deadenylase complex and probably other components of the cytoplasmic RNA decay machinery to the bound ARE-containing mRNAs, and hence promotes ARE-mediated mRNA deadenylation and decay processes. Binds to 3'-UTR ARE of numerous mRNAs.</text>
</comment>
<evidence type="ECO:0000256" key="2">
    <source>
        <dbReference type="ARBA" id="ARBA00022737"/>
    </source>
</evidence>
<feature type="compositionally biased region" description="Low complexity" evidence="7">
    <location>
        <begin position="384"/>
        <end position="397"/>
    </location>
</feature>
<dbReference type="PANTHER" id="PTHR12547">
    <property type="entry name" value="CCCH ZINC FINGER/TIS11-RELATED"/>
    <property type="match status" value="1"/>
</dbReference>
<keyword evidence="10" id="KW-1185">Reference proteome</keyword>
<dbReference type="PANTHER" id="PTHR12547:SF157">
    <property type="entry name" value="MRNA DECAY ACTIVATOR PROTEIN ZFP36"/>
    <property type="match status" value="1"/>
</dbReference>
<evidence type="ECO:0000256" key="5">
    <source>
        <dbReference type="PROSITE-ProRule" id="PRU00723"/>
    </source>
</evidence>
<evidence type="ECO:0000256" key="6">
    <source>
        <dbReference type="RuleBase" id="RU369014"/>
    </source>
</evidence>
<dbReference type="FunFam" id="4.10.1000.10:FF:000002">
    <property type="entry name" value="Zinc finger protein 36, C3H1 type-like 1"/>
    <property type="match status" value="1"/>
</dbReference>
<evidence type="ECO:0000313" key="9">
    <source>
        <dbReference type="Ensembl" id="ENSHHUP00000075972.1"/>
    </source>
</evidence>
<dbReference type="InterPro" id="IPR045877">
    <property type="entry name" value="ZFP36-like"/>
</dbReference>
<dbReference type="Proteomes" id="UP000314982">
    <property type="component" value="Unassembled WGS sequence"/>
</dbReference>
<comment type="subunit">
    <text evidence="6">Associates with the cytoplasmic CCR4-NOT deadenylase complex to trigger ARE-containing mRNA deadenylation and decay processes.</text>
</comment>
<dbReference type="Gene3D" id="4.10.1000.10">
    <property type="entry name" value="Zinc finger, CCCH-type"/>
    <property type="match status" value="2"/>
</dbReference>
<dbReference type="PROSITE" id="PS50103">
    <property type="entry name" value="ZF_C3H1"/>
    <property type="match status" value="2"/>
</dbReference>
<feature type="zinc finger region" description="C3H1-type" evidence="5">
    <location>
        <begin position="210"/>
        <end position="238"/>
    </location>
</feature>
<dbReference type="GO" id="GO:0005737">
    <property type="term" value="C:cytoplasm"/>
    <property type="evidence" value="ECO:0007669"/>
    <property type="project" value="UniProtKB-SubCell"/>
</dbReference>
<feature type="domain" description="C3H1-type" evidence="8">
    <location>
        <begin position="172"/>
        <end position="200"/>
    </location>
</feature>
<keyword evidence="1 5" id="KW-0479">Metal-binding</keyword>
<dbReference type="Pfam" id="PF00642">
    <property type="entry name" value="zf-CCCH"/>
    <property type="match status" value="2"/>
</dbReference>
<feature type="zinc finger region" description="C3H1-type" evidence="5">
    <location>
        <begin position="172"/>
        <end position="200"/>
    </location>
</feature>
<keyword evidence="6" id="KW-0963">Cytoplasm</keyword>
<comment type="subcellular location">
    <subcellularLocation>
        <location evidence="6">Nucleus</location>
    </subcellularLocation>
    <subcellularLocation>
        <location evidence="6">Cytoplasm</location>
    </subcellularLocation>
</comment>
<dbReference type="FunFam" id="4.10.1000.10:FF:000001">
    <property type="entry name" value="zinc finger CCCH domain-containing protein 15-like"/>
    <property type="match status" value="1"/>
</dbReference>
<reference evidence="9" key="2">
    <citation type="submission" date="2025-08" db="UniProtKB">
        <authorList>
            <consortium name="Ensembl"/>
        </authorList>
    </citation>
    <scope>IDENTIFICATION</scope>
</reference>
<evidence type="ECO:0000256" key="1">
    <source>
        <dbReference type="ARBA" id="ARBA00022723"/>
    </source>
</evidence>
<keyword evidence="3 5" id="KW-0863">Zinc-finger</keyword>
<reference evidence="9" key="3">
    <citation type="submission" date="2025-09" db="UniProtKB">
        <authorList>
            <consortium name="Ensembl"/>
        </authorList>
    </citation>
    <scope>IDENTIFICATION</scope>
</reference>
<protein>
    <recommendedName>
        <fullName evidence="6">mRNA decay activator protein ZFP36</fullName>
    </recommendedName>
    <alternativeName>
        <fullName evidence="6">Zinc finger protein 36</fullName>
    </alternativeName>
</protein>
<evidence type="ECO:0000256" key="3">
    <source>
        <dbReference type="ARBA" id="ARBA00022771"/>
    </source>
</evidence>
<dbReference type="SUPFAM" id="SSF90229">
    <property type="entry name" value="CCCH zinc finger"/>
    <property type="match status" value="2"/>
</dbReference>
<evidence type="ECO:0000256" key="7">
    <source>
        <dbReference type="SAM" id="MobiDB-lite"/>
    </source>
</evidence>
<organism evidence="9 10">
    <name type="scientific">Hucho hucho</name>
    <name type="common">huchen</name>
    <dbReference type="NCBI Taxonomy" id="62062"/>
    <lineage>
        <taxon>Eukaryota</taxon>
        <taxon>Metazoa</taxon>
        <taxon>Chordata</taxon>
        <taxon>Craniata</taxon>
        <taxon>Vertebrata</taxon>
        <taxon>Euteleostomi</taxon>
        <taxon>Actinopterygii</taxon>
        <taxon>Neopterygii</taxon>
        <taxon>Teleostei</taxon>
        <taxon>Protacanthopterygii</taxon>
        <taxon>Salmoniformes</taxon>
        <taxon>Salmonidae</taxon>
        <taxon>Salmoninae</taxon>
        <taxon>Hucho</taxon>
    </lineage>
</organism>
<dbReference type="GO" id="GO:1990904">
    <property type="term" value="C:ribonucleoprotein complex"/>
    <property type="evidence" value="ECO:0007669"/>
    <property type="project" value="UniProtKB-KW"/>
</dbReference>